<sequence>MDYENFKEQFVEDVKEKLYELGTEVDITVNTVNKLNESYEAMTVKPEGSNIGVNIGIDKFYGATQDGISYDDVVDKAVKAISDGFLNQPQIDVASLTDYDQMKDKLVMEVVSAETNKEMLENVPHQNIEDMAVVYRFVLNSDDEGRASILATNQMIENMGVTPEQLHADALENAPRIKPAEIKGMGEVLAEMMGVEQAEMMGLYPVRPEDEQIFVASVPDKVHGAGVLAYQDFMDQAAERVGGDFYILPSSIHEILIVPDNGKMGLSDLENMVKEVNATQVAPADKLTDNVYHYDSQAKIFELGEKFVERQAEREGQDIDKEEKGSVIGELKAKKEEVAKAPKKEAVEKAAKSKGGEAI</sequence>
<feature type="region of interest" description="Disordered" evidence="1">
    <location>
        <begin position="339"/>
        <end position="359"/>
    </location>
</feature>
<evidence type="ECO:0000256" key="1">
    <source>
        <dbReference type="SAM" id="MobiDB-lite"/>
    </source>
</evidence>
<organism evidence="2 3">
    <name type="scientific">Butyrivibrio hungatei DSM 14810</name>
    <dbReference type="NCBI Taxonomy" id="1121132"/>
    <lineage>
        <taxon>Bacteria</taxon>
        <taxon>Bacillati</taxon>
        <taxon>Bacillota</taxon>
        <taxon>Clostridia</taxon>
        <taxon>Lachnospirales</taxon>
        <taxon>Lachnospiraceae</taxon>
        <taxon>Butyrivibrio</taxon>
    </lineage>
</organism>
<name>A0A1M7RQ35_9FIRM</name>
<dbReference type="Pfam" id="PF18941">
    <property type="entry name" value="DUF5688"/>
    <property type="match status" value="1"/>
</dbReference>
<evidence type="ECO:0000313" key="3">
    <source>
        <dbReference type="Proteomes" id="UP000184097"/>
    </source>
</evidence>
<dbReference type="Proteomes" id="UP000184097">
    <property type="component" value="Unassembled WGS sequence"/>
</dbReference>
<dbReference type="RefSeq" id="WP_072700028.1">
    <property type="nucleotide sequence ID" value="NZ_FRDH01000003.1"/>
</dbReference>
<accession>A0A1M7RQ35</accession>
<evidence type="ECO:0000313" key="2">
    <source>
        <dbReference type="EMBL" id="SHN48477.1"/>
    </source>
</evidence>
<proteinExistence type="predicted"/>
<dbReference type="EMBL" id="FRDH01000003">
    <property type="protein sequence ID" value="SHN48477.1"/>
    <property type="molecule type" value="Genomic_DNA"/>
</dbReference>
<reference evidence="2 3" key="1">
    <citation type="submission" date="2016-12" db="EMBL/GenBank/DDBJ databases">
        <authorList>
            <person name="Song W.-J."/>
            <person name="Kurnit D.M."/>
        </authorList>
    </citation>
    <scope>NUCLEOTIDE SEQUENCE [LARGE SCALE GENOMIC DNA]</scope>
    <source>
        <strain evidence="2 3">DSM 14810</strain>
    </source>
</reference>
<dbReference type="InterPro" id="IPR043743">
    <property type="entry name" value="DUF5688"/>
</dbReference>
<protein>
    <submittedName>
        <fullName evidence="2">Uncharacterized protein</fullName>
    </submittedName>
</protein>
<dbReference type="AlphaFoldDB" id="A0A1M7RQ35"/>
<gene>
    <name evidence="2" type="ORF">SAMN02745247_00050</name>
</gene>